<dbReference type="VEuPathDB" id="FungiDB:RhiirA1_411181"/>
<organism evidence="7 8">
    <name type="scientific">Rhizophagus irregularis</name>
    <dbReference type="NCBI Taxonomy" id="588596"/>
    <lineage>
        <taxon>Eukaryota</taxon>
        <taxon>Fungi</taxon>
        <taxon>Fungi incertae sedis</taxon>
        <taxon>Mucoromycota</taxon>
        <taxon>Glomeromycotina</taxon>
        <taxon>Glomeromycetes</taxon>
        <taxon>Glomerales</taxon>
        <taxon>Glomeraceae</taxon>
        <taxon>Rhizophagus</taxon>
    </lineage>
</organism>
<evidence type="ECO:0000313" key="8">
    <source>
        <dbReference type="Proteomes" id="UP000234323"/>
    </source>
</evidence>
<reference evidence="7 8" key="1">
    <citation type="submission" date="2015-10" db="EMBL/GenBank/DDBJ databases">
        <title>Genome analyses suggest a sexual origin of heterokaryosis in a supposedly ancient asexual fungus.</title>
        <authorList>
            <person name="Ropars J."/>
            <person name="Sedzielewska K."/>
            <person name="Noel J."/>
            <person name="Charron P."/>
            <person name="Farinelli L."/>
            <person name="Marton T."/>
            <person name="Kruger M."/>
            <person name="Pelin A."/>
            <person name="Brachmann A."/>
            <person name="Corradi N."/>
        </authorList>
    </citation>
    <scope>NUCLEOTIDE SEQUENCE [LARGE SCALE GENOMIC DNA]</scope>
    <source>
        <strain evidence="7 8">A4</strain>
    </source>
</reference>
<dbReference type="PANTHER" id="PTHR21681:SF0">
    <property type="entry name" value="EUKARYOTIC TRANSLATION INITIATION FACTOR 3 SUBUNIT J"/>
    <property type="match status" value="1"/>
</dbReference>
<evidence type="ECO:0000256" key="6">
    <source>
        <dbReference type="SAM" id="MobiDB-lite"/>
    </source>
</evidence>
<dbReference type="EMBL" id="LLXI01000165">
    <property type="protein sequence ID" value="PKY41748.1"/>
    <property type="molecule type" value="Genomic_DNA"/>
</dbReference>
<keyword evidence="5" id="KW-0175">Coiled coil</keyword>
<dbReference type="AlphaFoldDB" id="A0A2I1G531"/>
<dbReference type="VEuPathDB" id="FungiDB:FUN_011309"/>
<evidence type="ECO:0000256" key="5">
    <source>
        <dbReference type="SAM" id="Coils"/>
    </source>
</evidence>
<dbReference type="GO" id="GO:0005852">
    <property type="term" value="C:eukaryotic translation initiation factor 3 complex"/>
    <property type="evidence" value="ECO:0007669"/>
    <property type="project" value="InterPro"/>
</dbReference>
<evidence type="ECO:0000256" key="2">
    <source>
        <dbReference type="ARBA" id="ARBA00022540"/>
    </source>
</evidence>
<evidence type="ECO:0000256" key="4">
    <source>
        <dbReference type="ARBA" id="ARBA00029904"/>
    </source>
</evidence>
<feature type="coiled-coil region" evidence="5">
    <location>
        <begin position="71"/>
        <end position="98"/>
    </location>
</feature>
<dbReference type="InterPro" id="IPR023194">
    <property type="entry name" value="eIF3-like_dom_sf"/>
</dbReference>
<evidence type="ECO:0000256" key="3">
    <source>
        <dbReference type="ARBA" id="ARBA00022917"/>
    </source>
</evidence>
<gene>
    <name evidence="7" type="ORF">RhiirA4_396437</name>
</gene>
<comment type="caution">
    <text evidence="7">The sequence shown here is derived from an EMBL/GenBank/DDBJ whole genome shotgun (WGS) entry which is preliminary data.</text>
</comment>
<sequence length="245" mass="28066">MSDWEDNDHDNISVRVAKPNKWDDEDVEKEEDVKDNWDESSDEENEKAKTTTTPAAPPKKKISAAQKAIAKKMINNDVNEEEDELERKRREQQAIKDADMENTKEMFGGLAIQETGTDKLNSKKSNNSAQFVVTKETTSPLDKINPKTKEDFDKFSKLLVDRIQKHGSHHLYVNFINGLVRELCLPLKETEARKIANTLTTLADSKLPKPKKKTNSKPVLQVENFDSVDAADYVEYVYDEFEDFI</sequence>
<dbReference type="GO" id="GO:0003743">
    <property type="term" value="F:translation initiation factor activity"/>
    <property type="evidence" value="ECO:0007669"/>
    <property type="project" value="UniProtKB-KW"/>
</dbReference>
<name>A0A2I1G531_9GLOM</name>
<dbReference type="Pfam" id="PF08597">
    <property type="entry name" value="eIF3_subunit"/>
    <property type="match status" value="1"/>
</dbReference>
<accession>A0A2I1G531</accession>
<dbReference type="PANTHER" id="PTHR21681">
    <property type="entry name" value="EUKARYOTIC TRANSLATION INITIATION FACTOR 3 SUBUNIT J"/>
    <property type="match status" value="1"/>
</dbReference>
<proteinExistence type="predicted"/>
<protein>
    <recommendedName>
        <fullName evidence="4">Eukaryotic translation initiation factor 3 30 kDa subunit</fullName>
    </recommendedName>
</protein>
<keyword evidence="1" id="KW-0963">Cytoplasm</keyword>
<keyword evidence="2 7" id="KW-0396">Initiation factor</keyword>
<evidence type="ECO:0000313" key="7">
    <source>
        <dbReference type="EMBL" id="PKY41748.1"/>
    </source>
</evidence>
<keyword evidence="8" id="KW-1185">Reference proteome</keyword>
<dbReference type="Proteomes" id="UP000234323">
    <property type="component" value="Unassembled WGS sequence"/>
</dbReference>
<dbReference type="VEuPathDB" id="FungiDB:RhiirFUN_012603"/>
<dbReference type="Gene3D" id="1.10.246.60">
    <property type="entry name" value="Eukaryotic translation initiation factor 3 like domains"/>
    <property type="match status" value="1"/>
</dbReference>
<dbReference type="InterPro" id="IPR013906">
    <property type="entry name" value="eIF3j"/>
</dbReference>
<keyword evidence="3" id="KW-0648">Protein biosynthesis</keyword>
<feature type="region of interest" description="Disordered" evidence="6">
    <location>
        <begin position="1"/>
        <end position="68"/>
    </location>
</feature>
<evidence type="ECO:0000256" key="1">
    <source>
        <dbReference type="ARBA" id="ARBA00022490"/>
    </source>
</evidence>